<keyword evidence="2" id="KW-0489">Methyltransferase</keyword>
<dbReference type="STRING" id="1122192.SAMN02745673_00849"/>
<dbReference type="GO" id="GO:0032259">
    <property type="term" value="P:methylation"/>
    <property type="evidence" value="ECO:0007669"/>
    <property type="project" value="UniProtKB-KW"/>
</dbReference>
<keyword evidence="3" id="KW-1185">Reference proteome</keyword>
<feature type="domain" description="Methyltransferase" evidence="1">
    <location>
        <begin position="70"/>
        <end position="164"/>
    </location>
</feature>
<sequence>MKSAWTDSFSWQEIESTYDHLSVLVEETAGPDRHYGYWEGDDDSASIEEATERMTDLVASRLGIRHGSRVLDVGCGNGRPAVRIAKTLGAEVVAVDVDRRALRNGTDHAREQGVAGMVRFEWADALDLPYAPASFDAVLLFETTPHFHIRDLYREAARMLRPGGRLVVETPYPRVPLTDEVRDRIGPYLTMLKAVAFDAPDEHVAAAGEAGLAVEEVTDITANTRDSFRRLVRGLRENRERLETEWGSSDARLLLDGFGAWAEADEVGAVVMVFTRTEG</sequence>
<dbReference type="PANTHER" id="PTHR44068:SF11">
    <property type="entry name" value="GERANYL DIPHOSPHATE 2-C-METHYLTRANSFERASE"/>
    <property type="match status" value="1"/>
</dbReference>
<dbReference type="GO" id="GO:0008168">
    <property type="term" value="F:methyltransferase activity"/>
    <property type="evidence" value="ECO:0007669"/>
    <property type="project" value="UniProtKB-KW"/>
</dbReference>
<dbReference type="InterPro" id="IPR041698">
    <property type="entry name" value="Methyltransf_25"/>
</dbReference>
<dbReference type="RefSeq" id="WP_078760259.1">
    <property type="nucleotide sequence ID" value="NZ_FUWS01000002.1"/>
</dbReference>
<dbReference type="Pfam" id="PF13649">
    <property type="entry name" value="Methyltransf_25"/>
    <property type="match status" value="1"/>
</dbReference>
<reference evidence="2 3" key="1">
    <citation type="submission" date="2017-02" db="EMBL/GenBank/DDBJ databases">
        <authorList>
            <person name="Peterson S.W."/>
        </authorList>
    </citation>
    <scope>NUCLEOTIDE SEQUENCE [LARGE SCALE GENOMIC DNA]</scope>
    <source>
        <strain evidence="2 3">DSM 45154</strain>
    </source>
</reference>
<dbReference type="AlphaFoldDB" id="A0A1T4LX61"/>
<dbReference type="InterPro" id="IPR029063">
    <property type="entry name" value="SAM-dependent_MTases_sf"/>
</dbReference>
<organism evidence="2 3">
    <name type="scientific">Marinactinospora thermotolerans DSM 45154</name>
    <dbReference type="NCBI Taxonomy" id="1122192"/>
    <lineage>
        <taxon>Bacteria</taxon>
        <taxon>Bacillati</taxon>
        <taxon>Actinomycetota</taxon>
        <taxon>Actinomycetes</taxon>
        <taxon>Streptosporangiales</taxon>
        <taxon>Nocardiopsidaceae</taxon>
        <taxon>Marinactinospora</taxon>
    </lineage>
</organism>
<dbReference type="Gene3D" id="3.40.50.150">
    <property type="entry name" value="Vaccinia Virus protein VP39"/>
    <property type="match status" value="1"/>
</dbReference>
<accession>A0A1T4LX61</accession>
<evidence type="ECO:0000259" key="1">
    <source>
        <dbReference type="Pfam" id="PF13649"/>
    </source>
</evidence>
<dbReference type="SUPFAM" id="SSF53335">
    <property type="entry name" value="S-adenosyl-L-methionine-dependent methyltransferases"/>
    <property type="match status" value="1"/>
</dbReference>
<evidence type="ECO:0000313" key="2">
    <source>
        <dbReference type="EMBL" id="SJZ59078.1"/>
    </source>
</evidence>
<dbReference type="CDD" id="cd02440">
    <property type="entry name" value="AdoMet_MTases"/>
    <property type="match status" value="1"/>
</dbReference>
<dbReference type="InterPro" id="IPR050447">
    <property type="entry name" value="Erg6_SMT_methyltransf"/>
</dbReference>
<evidence type="ECO:0000313" key="3">
    <source>
        <dbReference type="Proteomes" id="UP000190637"/>
    </source>
</evidence>
<proteinExistence type="predicted"/>
<gene>
    <name evidence="2" type="ORF">SAMN02745673_00849</name>
</gene>
<dbReference type="OrthoDB" id="279734at2"/>
<dbReference type="EMBL" id="FUWS01000002">
    <property type="protein sequence ID" value="SJZ59078.1"/>
    <property type="molecule type" value="Genomic_DNA"/>
</dbReference>
<keyword evidence="2" id="KW-0808">Transferase</keyword>
<dbReference type="Proteomes" id="UP000190637">
    <property type="component" value="Unassembled WGS sequence"/>
</dbReference>
<name>A0A1T4LX61_9ACTN</name>
<dbReference type="PANTHER" id="PTHR44068">
    <property type="entry name" value="ZGC:194242"/>
    <property type="match status" value="1"/>
</dbReference>
<protein>
    <submittedName>
        <fullName evidence="2">27-O-demethylrifamycin SV methyltransferase</fullName>
    </submittedName>
</protein>